<proteinExistence type="predicted"/>
<accession>A0A0F9T332</accession>
<protein>
    <submittedName>
        <fullName evidence="2">Uncharacterized protein</fullName>
    </submittedName>
</protein>
<name>A0A0F9T332_9ZZZZ</name>
<dbReference type="AlphaFoldDB" id="A0A0F9T332"/>
<reference evidence="2" key="1">
    <citation type="journal article" date="2015" name="Nature">
        <title>Complex archaea that bridge the gap between prokaryotes and eukaryotes.</title>
        <authorList>
            <person name="Spang A."/>
            <person name="Saw J.H."/>
            <person name="Jorgensen S.L."/>
            <person name="Zaremba-Niedzwiedzka K."/>
            <person name="Martijn J."/>
            <person name="Lind A.E."/>
            <person name="van Eijk R."/>
            <person name="Schleper C."/>
            <person name="Guy L."/>
            <person name="Ettema T.J."/>
        </authorList>
    </citation>
    <scope>NUCLEOTIDE SEQUENCE</scope>
</reference>
<feature type="transmembrane region" description="Helical" evidence="1">
    <location>
        <begin position="124"/>
        <end position="141"/>
    </location>
</feature>
<evidence type="ECO:0000256" key="1">
    <source>
        <dbReference type="SAM" id="Phobius"/>
    </source>
</evidence>
<keyword evidence="1" id="KW-1133">Transmembrane helix</keyword>
<dbReference type="EMBL" id="LAZR01000305">
    <property type="protein sequence ID" value="KKN75715.1"/>
    <property type="molecule type" value="Genomic_DNA"/>
</dbReference>
<sequence>MAKLLSRTAGKLIVPFLALVLIAMFSAGCFQELLAPAYIEPDAIKYAGEEETGGKSLNPFWTTLWDSKRIARQMEYQHGLVIKGLVRQIEDDADAYNYILSQHVLNIQSAEDFKSILFSPTGPIGLLVPTLAAFGIGAMGVTRPKDKRKLKDRDKTIVGLEKTAVAVTNNAVTETTTVS</sequence>
<evidence type="ECO:0000313" key="2">
    <source>
        <dbReference type="EMBL" id="KKN75715.1"/>
    </source>
</evidence>
<gene>
    <name evidence="2" type="ORF">LCGC14_0378180</name>
</gene>
<keyword evidence="1" id="KW-0472">Membrane</keyword>
<organism evidence="2">
    <name type="scientific">marine sediment metagenome</name>
    <dbReference type="NCBI Taxonomy" id="412755"/>
    <lineage>
        <taxon>unclassified sequences</taxon>
        <taxon>metagenomes</taxon>
        <taxon>ecological metagenomes</taxon>
    </lineage>
</organism>
<dbReference type="PROSITE" id="PS51257">
    <property type="entry name" value="PROKAR_LIPOPROTEIN"/>
    <property type="match status" value="1"/>
</dbReference>
<comment type="caution">
    <text evidence="2">The sequence shown here is derived from an EMBL/GenBank/DDBJ whole genome shotgun (WGS) entry which is preliminary data.</text>
</comment>
<keyword evidence="1" id="KW-0812">Transmembrane</keyword>